<keyword evidence="4" id="KW-0648">Protein biosynthesis</keyword>
<proteinExistence type="predicted"/>
<dbReference type="AlphaFoldDB" id="A0A423UBB6"/>
<dbReference type="PANTHER" id="PTHR11659:SF0">
    <property type="entry name" value="GLUTAMYL-TRNA(GLN) AMIDOTRANSFERASE SUBUNIT B, MITOCHONDRIAL"/>
    <property type="match status" value="1"/>
</dbReference>
<evidence type="ECO:0000256" key="2">
    <source>
        <dbReference type="ARBA" id="ARBA00022741"/>
    </source>
</evidence>
<name>A0A423UBB6_PENVA</name>
<dbReference type="Pfam" id="PF02637">
    <property type="entry name" value="GatB_Yqey"/>
    <property type="match status" value="1"/>
</dbReference>
<dbReference type="OrthoDB" id="1722066at2759"/>
<dbReference type="InterPro" id="IPR023168">
    <property type="entry name" value="GatB_Yqey_C_2"/>
</dbReference>
<dbReference type="STRING" id="6689.A0A423UBB6"/>
<reference evidence="9 10" key="1">
    <citation type="submission" date="2018-04" db="EMBL/GenBank/DDBJ databases">
        <authorList>
            <person name="Zhang X."/>
            <person name="Yuan J."/>
            <person name="Li F."/>
            <person name="Xiang J."/>
        </authorList>
    </citation>
    <scope>NUCLEOTIDE SEQUENCE [LARGE SCALE GENOMIC DNA]</scope>
    <source>
        <tissue evidence="9">Muscle</tissue>
    </source>
</reference>
<dbReference type="GO" id="GO:0050567">
    <property type="term" value="F:glutaminyl-tRNA synthase (glutamine-hydrolyzing) activity"/>
    <property type="evidence" value="ECO:0007669"/>
    <property type="project" value="TreeGrafter"/>
</dbReference>
<keyword evidence="2" id="KW-0547">Nucleotide-binding</keyword>
<accession>A0A423UBB6</accession>
<comment type="catalytic activity">
    <reaction evidence="5">
        <text>L-aspartyl-tRNA(Asn) + L-glutamine + ATP + H2O = L-asparaginyl-tRNA(Asn) + L-glutamate + ADP + phosphate + 2 H(+)</text>
        <dbReference type="Rhea" id="RHEA:14513"/>
        <dbReference type="Rhea" id="RHEA-COMP:9674"/>
        <dbReference type="Rhea" id="RHEA-COMP:9677"/>
        <dbReference type="ChEBI" id="CHEBI:15377"/>
        <dbReference type="ChEBI" id="CHEBI:15378"/>
        <dbReference type="ChEBI" id="CHEBI:29985"/>
        <dbReference type="ChEBI" id="CHEBI:30616"/>
        <dbReference type="ChEBI" id="CHEBI:43474"/>
        <dbReference type="ChEBI" id="CHEBI:58359"/>
        <dbReference type="ChEBI" id="CHEBI:78515"/>
        <dbReference type="ChEBI" id="CHEBI:78516"/>
        <dbReference type="ChEBI" id="CHEBI:456216"/>
    </reaction>
</comment>
<keyword evidence="1" id="KW-0436">Ligase</keyword>
<dbReference type="GO" id="GO:0070681">
    <property type="term" value="P:glutaminyl-tRNAGln biosynthesis via transamidation"/>
    <property type="evidence" value="ECO:0007669"/>
    <property type="project" value="TreeGrafter"/>
</dbReference>
<evidence type="ECO:0000256" key="7">
    <source>
        <dbReference type="SAM" id="SignalP"/>
    </source>
</evidence>
<feature type="non-terminal residue" evidence="9">
    <location>
        <position position="1"/>
    </location>
</feature>
<dbReference type="GO" id="GO:0016740">
    <property type="term" value="F:transferase activity"/>
    <property type="evidence" value="ECO:0007669"/>
    <property type="project" value="UniProtKB-KW"/>
</dbReference>
<comment type="catalytic activity">
    <reaction evidence="6">
        <text>L-glutamyl-tRNA(Gln) + L-glutamine + ATP + H2O = L-glutaminyl-tRNA(Gln) + L-glutamate + ADP + phosphate + H(+)</text>
        <dbReference type="Rhea" id="RHEA:17521"/>
        <dbReference type="Rhea" id="RHEA-COMP:9681"/>
        <dbReference type="Rhea" id="RHEA-COMP:9684"/>
        <dbReference type="ChEBI" id="CHEBI:15377"/>
        <dbReference type="ChEBI" id="CHEBI:15378"/>
        <dbReference type="ChEBI" id="CHEBI:29985"/>
        <dbReference type="ChEBI" id="CHEBI:30616"/>
        <dbReference type="ChEBI" id="CHEBI:43474"/>
        <dbReference type="ChEBI" id="CHEBI:58359"/>
        <dbReference type="ChEBI" id="CHEBI:78520"/>
        <dbReference type="ChEBI" id="CHEBI:78521"/>
        <dbReference type="ChEBI" id="CHEBI:456216"/>
    </reaction>
</comment>
<sequence>KRDSRLVCNLLLTNLLGTLNSANIDFQKSPLSADAFGEIVDLQQNGQILNATSLRLIDLICNDGDLRSPTQIVNANNWLKFSNEDLLESLVAKVLNDNQNLVKKYKGGKKKMFNALMGKVRAATDSRADMKKVKDILTKKLTE</sequence>
<reference evidence="9 10" key="2">
    <citation type="submission" date="2019-01" db="EMBL/GenBank/DDBJ databases">
        <title>The decoding of complex shrimp genome reveals the adaptation for benthos swimmer, frequently molting mechanism and breeding impact on genome.</title>
        <authorList>
            <person name="Sun Y."/>
            <person name="Gao Y."/>
            <person name="Yu Y."/>
        </authorList>
    </citation>
    <scope>NUCLEOTIDE SEQUENCE [LARGE SCALE GENOMIC DNA]</scope>
    <source>
        <tissue evidence="9">Muscle</tissue>
    </source>
</reference>
<evidence type="ECO:0000256" key="5">
    <source>
        <dbReference type="ARBA" id="ARBA00047380"/>
    </source>
</evidence>
<dbReference type="PANTHER" id="PTHR11659">
    <property type="entry name" value="GLUTAMYL-TRNA GLN AMIDOTRANSFERASE SUBUNIT B MITOCHONDRIAL AND PROKARYOTIC PET112-RELATED"/>
    <property type="match status" value="1"/>
</dbReference>
<keyword evidence="10" id="KW-1185">Reference proteome</keyword>
<evidence type="ECO:0000313" key="10">
    <source>
        <dbReference type="Proteomes" id="UP000283509"/>
    </source>
</evidence>
<keyword evidence="3" id="KW-0067">ATP-binding</keyword>
<dbReference type="FunFam" id="1.10.10.410:FF:000001">
    <property type="entry name" value="Aspartyl/glutamyl-tRNA(Asn/Gln) amidotransferase subunit B"/>
    <property type="match status" value="1"/>
</dbReference>
<gene>
    <name evidence="9" type="ORF">C7M84_003224</name>
</gene>
<keyword evidence="7" id="KW-0732">Signal</keyword>
<dbReference type="Gene3D" id="1.10.10.410">
    <property type="match status" value="1"/>
</dbReference>
<dbReference type="SUPFAM" id="SSF89095">
    <property type="entry name" value="GatB/YqeY motif"/>
    <property type="match status" value="1"/>
</dbReference>
<dbReference type="SMART" id="SM00845">
    <property type="entry name" value="GatB_Yqey"/>
    <property type="match status" value="1"/>
</dbReference>
<dbReference type="GO" id="GO:0005524">
    <property type="term" value="F:ATP binding"/>
    <property type="evidence" value="ECO:0007669"/>
    <property type="project" value="UniProtKB-KW"/>
</dbReference>
<dbReference type="GO" id="GO:0032543">
    <property type="term" value="P:mitochondrial translation"/>
    <property type="evidence" value="ECO:0007669"/>
    <property type="project" value="TreeGrafter"/>
</dbReference>
<dbReference type="Proteomes" id="UP000283509">
    <property type="component" value="Unassembled WGS sequence"/>
</dbReference>
<feature type="signal peptide" evidence="7">
    <location>
        <begin position="1"/>
        <end position="21"/>
    </location>
</feature>
<evidence type="ECO:0000259" key="8">
    <source>
        <dbReference type="SMART" id="SM00845"/>
    </source>
</evidence>
<protein>
    <submittedName>
        <fullName evidence="9">Putative glutamyl-tRNA(Gln) amidotransferase subunit B, mitochondrial</fullName>
    </submittedName>
</protein>
<dbReference type="InterPro" id="IPR018027">
    <property type="entry name" value="Asn/Gln_amidotransferase"/>
</dbReference>
<dbReference type="GO" id="GO:0005739">
    <property type="term" value="C:mitochondrion"/>
    <property type="evidence" value="ECO:0007669"/>
    <property type="project" value="TreeGrafter"/>
</dbReference>
<evidence type="ECO:0000256" key="3">
    <source>
        <dbReference type="ARBA" id="ARBA00022840"/>
    </source>
</evidence>
<keyword evidence="9" id="KW-0808">Transferase</keyword>
<evidence type="ECO:0000313" key="9">
    <source>
        <dbReference type="EMBL" id="ROT85963.1"/>
    </source>
</evidence>
<dbReference type="GO" id="GO:0030956">
    <property type="term" value="C:glutamyl-tRNA(Gln) amidotransferase complex"/>
    <property type="evidence" value="ECO:0007669"/>
    <property type="project" value="TreeGrafter"/>
</dbReference>
<evidence type="ECO:0000256" key="1">
    <source>
        <dbReference type="ARBA" id="ARBA00022598"/>
    </source>
</evidence>
<dbReference type="EMBL" id="QCYY01000144">
    <property type="protein sequence ID" value="ROT85963.1"/>
    <property type="molecule type" value="Genomic_DNA"/>
</dbReference>
<comment type="caution">
    <text evidence="9">The sequence shown here is derived from an EMBL/GenBank/DDBJ whole genome shotgun (WGS) entry which is preliminary data.</text>
</comment>
<dbReference type="InterPro" id="IPR003789">
    <property type="entry name" value="Asn/Gln_tRNA_amidoTrase-B-like"/>
</dbReference>
<organism evidence="9 10">
    <name type="scientific">Penaeus vannamei</name>
    <name type="common">Whiteleg shrimp</name>
    <name type="synonym">Litopenaeus vannamei</name>
    <dbReference type="NCBI Taxonomy" id="6689"/>
    <lineage>
        <taxon>Eukaryota</taxon>
        <taxon>Metazoa</taxon>
        <taxon>Ecdysozoa</taxon>
        <taxon>Arthropoda</taxon>
        <taxon>Crustacea</taxon>
        <taxon>Multicrustacea</taxon>
        <taxon>Malacostraca</taxon>
        <taxon>Eumalacostraca</taxon>
        <taxon>Eucarida</taxon>
        <taxon>Decapoda</taxon>
        <taxon>Dendrobranchiata</taxon>
        <taxon>Penaeoidea</taxon>
        <taxon>Penaeidae</taxon>
        <taxon>Penaeus</taxon>
    </lineage>
</organism>
<evidence type="ECO:0000256" key="6">
    <source>
        <dbReference type="ARBA" id="ARBA00047913"/>
    </source>
</evidence>
<feature type="chain" id="PRO_5019011985" evidence="7">
    <location>
        <begin position="22"/>
        <end position="143"/>
    </location>
</feature>
<dbReference type="InterPro" id="IPR017959">
    <property type="entry name" value="Asn/Gln-tRNA_amidoTrfase_suB/E"/>
</dbReference>
<feature type="domain" description="Asn/Gln amidotransferase" evidence="8">
    <location>
        <begin position="1"/>
        <end position="141"/>
    </location>
</feature>
<evidence type="ECO:0000256" key="4">
    <source>
        <dbReference type="ARBA" id="ARBA00022917"/>
    </source>
</evidence>